<name>A0A8K1GIY8_9PASS</name>
<protein>
    <submittedName>
        <fullName evidence="1">Uncharacterized protein</fullName>
    </submittedName>
</protein>
<dbReference type="AlphaFoldDB" id="A0A8K1GIY8"/>
<gene>
    <name evidence="1" type="ORF">HGM15179_008506</name>
</gene>
<comment type="caution">
    <text evidence="1">The sequence shown here is derived from an EMBL/GenBank/DDBJ whole genome shotgun (WGS) entry which is preliminary data.</text>
</comment>
<organism evidence="1 2">
    <name type="scientific">Zosterops borbonicus</name>
    <dbReference type="NCBI Taxonomy" id="364589"/>
    <lineage>
        <taxon>Eukaryota</taxon>
        <taxon>Metazoa</taxon>
        <taxon>Chordata</taxon>
        <taxon>Craniata</taxon>
        <taxon>Vertebrata</taxon>
        <taxon>Euteleostomi</taxon>
        <taxon>Archelosauria</taxon>
        <taxon>Archosauria</taxon>
        <taxon>Dinosauria</taxon>
        <taxon>Saurischia</taxon>
        <taxon>Theropoda</taxon>
        <taxon>Coelurosauria</taxon>
        <taxon>Aves</taxon>
        <taxon>Neognathae</taxon>
        <taxon>Neoaves</taxon>
        <taxon>Telluraves</taxon>
        <taxon>Australaves</taxon>
        <taxon>Passeriformes</taxon>
        <taxon>Sylvioidea</taxon>
        <taxon>Zosteropidae</taxon>
        <taxon>Zosterops</taxon>
    </lineage>
</organism>
<accession>A0A8K1GIY8</accession>
<proteinExistence type="predicted"/>
<dbReference type="Proteomes" id="UP000796761">
    <property type="component" value="Unassembled WGS sequence"/>
</dbReference>
<evidence type="ECO:0000313" key="1">
    <source>
        <dbReference type="EMBL" id="TRZ18594.1"/>
    </source>
</evidence>
<evidence type="ECO:0000313" key="2">
    <source>
        <dbReference type="Proteomes" id="UP000796761"/>
    </source>
</evidence>
<dbReference type="EMBL" id="SWJQ01000217">
    <property type="protein sequence ID" value="TRZ18594.1"/>
    <property type="molecule type" value="Genomic_DNA"/>
</dbReference>
<keyword evidence="2" id="KW-1185">Reference proteome</keyword>
<sequence length="87" mass="10209">MTYFQVMKDLERRRQPILEGFESAAAARYICSFSVPDAMKLKQRMTSVSERKIISKYMEEAKALQRDDLFNMKNNIDTKTNGKMCEM</sequence>
<reference evidence="1" key="1">
    <citation type="submission" date="2019-04" db="EMBL/GenBank/DDBJ databases">
        <title>Genome assembly of Zosterops borbonicus 15179.</title>
        <authorList>
            <person name="Leroy T."/>
            <person name="Anselmetti Y."/>
            <person name="Tilak M.-K."/>
            <person name="Nabholz B."/>
        </authorList>
    </citation>
    <scope>NUCLEOTIDE SEQUENCE</scope>
    <source>
        <strain evidence="1">HGM_15179</strain>
        <tissue evidence="1">Muscle</tissue>
    </source>
</reference>